<dbReference type="EMBL" id="MHQC01000017">
    <property type="protein sequence ID" value="OGZ95105.1"/>
    <property type="molecule type" value="Genomic_DNA"/>
</dbReference>
<proteinExistence type="predicted"/>
<protein>
    <recommendedName>
        <fullName evidence="3">Methyltransferase domain-containing protein</fullName>
    </recommendedName>
</protein>
<gene>
    <name evidence="1" type="ORF">A2633_06250</name>
</gene>
<name>A0A1G2K6W4_9BACT</name>
<accession>A0A1G2K6W4</accession>
<organism evidence="1 2">
    <name type="scientific">Candidatus Sungbacteria bacterium RIFCSPHIGHO2_01_FULL_47_32</name>
    <dbReference type="NCBI Taxonomy" id="1802264"/>
    <lineage>
        <taxon>Bacteria</taxon>
        <taxon>Candidatus Sungiibacteriota</taxon>
    </lineage>
</organism>
<evidence type="ECO:0000313" key="1">
    <source>
        <dbReference type="EMBL" id="OGZ95105.1"/>
    </source>
</evidence>
<reference evidence="1 2" key="1">
    <citation type="journal article" date="2016" name="Nat. Commun.">
        <title>Thousands of microbial genomes shed light on interconnected biogeochemical processes in an aquifer system.</title>
        <authorList>
            <person name="Anantharaman K."/>
            <person name="Brown C.T."/>
            <person name="Hug L.A."/>
            <person name="Sharon I."/>
            <person name="Castelle C.J."/>
            <person name="Probst A.J."/>
            <person name="Thomas B.C."/>
            <person name="Singh A."/>
            <person name="Wilkins M.J."/>
            <person name="Karaoz U."/>
            <person name="Brodie E.L."/>
            <person name="Williams K.H."/>
            <person name="Hubbard S.S."/>
            <person name="Banfield J.F."/>
        </authorList>
    </citation>
    <scope>NUCLEOTIDE SEQUENCE [LARGE SCALE GENOMIC DNA]</scope>
</reference>
<dbReference type="Gene3D" id="3.40.50.150">
    <property type="entry name" value="Vaccinia Virus protein VP39"/>
    <property type="match status" value="1"/>
</dbReference>
<dbReference type="CDD" id="cd02440">
    <property type="entry name" value="AdoMet_MTases"/>
    <property type="match status" value="1"/>
</dbReference>
<dbReference type="InterPro" id="IPR029063">
    <property type="entry name" value="SAM-dependent_MTases_sf"/>
</dbReference>
<evidence type="ECO:0008006" key="3">
    <source>
        <dbReference type="Google" id="ProtNLM"/>
    </source>
</evidence>
<comment type="caution">
    <text evidence="1">The sequence shown here is derived from an EMBL/GenBank/DDBJ whole genome shotgun (WGS) entry which is preliminary data.</text>
</comment>
<dbReference type="AlphaFoldDB" id="A0A1G2K6W4"/>
<dbReference type="Proteomes" id="UP000177152">
    <property type="component" value="Unassembled WGS sequence"/>
</dbReference>
<evidence type="ECO:0000313" key="2">
    <source>
        <dbReference type="Proteomes" id="UP000177152"/>
    </source>
</evidence>
<sequence>MEKKIEVSAIDPCVLEIYNTFRGYEGSEQIGNLIALQALFEITKSSLPKRILEVGGGIGTLSYLMLKESGAHIDIFEDHPFCIDALGKNLKEFKERFTILTCYEKYSLSTKTYDLVIIDGGTPEFAGKILGELDDIKEVFVEGKRWQYRKAARKTLSKKYVYDRIAYVDPAKKYKGAYEIVCTPNKNFLSRKIQYLFVEIIYWIKAKTWEILHRQGFLL</sequence>
<dbReference type="SUPFAM" id="SSF53335">
    <property type="entry name" value="S-adenosyl-L-methionine-dependent methyltransferases"/>
    <property type="match status" value="1"/>
</dbReference>